<reference evidence="1" key="2">
    <citation type="submission" date="2014-05" db="EMBL/GenBank/DDBJ databases">
        <title>The genome and life-stage specific transcriptomes of Globodera pallida elucidate key aspects of plant parasitism by a cyst nematode.</title>
        <authorList>
            <person name="Cotton J.A."/>
            <person name="Lilley C.J."/>
            <person name="Jones L.M."/>
            <person name="Kikuchi T."/>
            <person name="Reid A.J."/>
            <person name="Thorpe P."/>
            <person name="Tsai I.J."/>
            <person name="Beasley H."/>
            <person name="Blok V."/>
            <person name="Cock P.J.A."/>
            <person name="Van den Akker S.E."/>
            <person name="Holroyd N."/>
            <person name="Hunt M."/>
            <person name="Mantelin S."/>
            <person name="Naghra H."/>
            <person name="Pain A."/>
            <person name="Palomares-Rius J.E."/>
            <person name="Zarowiecki M."/>
            <person name="Berriman M."/>
            <person name="Jones J.T."/>
            <person name="Urwin P.E."/>
        </authorList>
    </citation>
    <scope>NUCLEOTIDE SEQUENCE [LARGE SCALE GENOMIC DNA]</scope>
    <source>
        <strain evidence="1">Lindley</strain>
    </source>
</reference>
<dbReference type="WBParaSite" id="GPLIN_001340300">
    <property type="protein sequence ID" value="GPLIN_001340300"/>
    <property type="gene ID" value="GPLIN_001340300"/>
</dbReference>
<evidence type="ECO:0000313" key="2">
    <source>
        <dbReference type="WBParaSite" id="GPLIN_001340300"/>
    </source>
</evidence>
<proteinExistence type="predicted"/>
<reference evidence="2" key="3">
    <citation type="submission" date="2016-06" db="UniProtKB">
        <authorList>
            <consortium name="WormBaseParasite"/>
        </authorList>
    </citation>
    <scope>IDENTIFICATION</scope>
</reference>
<accession>A0A183CKJ7</accession>
<organism evidence="1 2">
    <name type="scientific">Globodera pallida</name>
    <name type="common">Potato cyst nematode worm</name>
    <name type="synonym">Heterodera pallida</name>
    <dbReference type="NCBI Taxonomy" id="36090"/>
    <lineage>
        <taxon>Eukaryota</taxon>
        <taxon>Metazoa</taxon>
        <taxon>Ecdysozoa</taxon>
        <taxon>Nematoda</taxon>
        <taxon>Chromadorea</taxon>
        <taxon>Rhabditida</taxon>
        <taxon>Tylenchina</taxon>
        <taxon>Tylenchomorpha</taxon>
        <taxon>Tylenchoidea</taxon>
        <taxon>Heteroderidae</taxon>
        <taxon>Heteroderinae</taxon>
        <taxon>Globodera</taxon>
    </lineage>
</organism>
<keyword evidence="1" id="KW-1185">Reference proteome</keyword>
<dbReference type="AlphaFoldDB" id="A0A183CKJ7"/>
<dbReference type="PANTHER" id="PTHR45774">
    <property type="entry name" value="BTB/POZ DOMAIN-CONTAINING"/>
    <property type="match status" value="1"/>
</dbReference>
<reference evidence="1" key="1">
    <citation type="submission" date="2013-12" db="EMBL/GenBank/DDBJ databases">
        <authorList>
            <person name="Aslett M."/>
        </authorList>
    </citation>
    <scope>NUCLEOTIDE SEQUENCE [LARGE SCALE GENOMIC DNA]</scope>
    <source>
        <strain evidence="1">Lindley</strain>
    </source>
</reference>
<dbReference type="Proteomes" id="UP000050741">
    <property type="component" value="Unassembled WGS sequence"/>
</dbReference>
<dbReference type="PANTHER" id="PTHR45774:SF3">
    <property type="entry name" value="BTB (POZ) DOMAIN-CONTAINING 2B-RELATED"/>
    <property type="match status" value="1"/>
</dbReference>
<name>A0A183CKJ7_GLOPA</name>
<evidence type="ECO:0000313" key="1">
    <source>
        <dbReference type="Proteomes" id="UP000050741"/>
    </source>
</evidence>
<sequence>MLRRCLECIAVDAAKLLATDALSLIDQKLLCEILGRNQLHALRWANEQCRQNDFALSRENQRTMLGPALYKIRFALIPRMVFAARIETSGVLTLDEQASVYQQYHAHGDALFASTQFSAKPRADPSNPTGRLTLTIDKLSEFAQKGDLARRMGKPFYIRGLSWQILELVRSKRYTEESQPPAWGCA</sequence>
<protein>
    <submittedName>
        <fullName evidence="2">SWIB domain-containing protein</fullName>
    </submittedName>
</protein>